<feature type="domain" description="Metallo-beta-lactamase" evidence="12">
    <location>
        <begin position="537"/>
        <end position="742"/>
    </location>
</feature>
<dbReference type="GO" id="GO:0042781">
    <property type="term" value="F:3'-tRNA processing endoribonuclease activity"/>
    <property type="evidence" value="ECO:0007669"/>
    <property type="project" value="UniProtKB-EC"/>
</dbReference>
<evidence type="ECO:0000313" key="13">
    <source>
        <dbReference type="EMBL" id="ORE17909.1"/>
    </source>
</evidence>
<reference evidence="13 14" key="1">
    <citation type="journal article" date="2016" name="Proc. Natl. Acad. Sci. U.S.A.">
        <title>Lipid metabolic changes in an early divergent fungus govern the establishment of a mutualistic symbiosis with endobacteria.</title>
        <authorList>
            <person name="Lastovetsky O.A."/>
            <person name="Gaspar M.L."/>
            <person name="Mondo S.J."/>
            <person name="LaButti K.M."/>
            <person name="Sandor L."/>
            <person name="Grigoriev I.V."/>
            <person name="Henry S.A."/>
            <person name="Pawlowska T.E."/>
        </authorList>
    </citation>
    <scope>NUCLEOTIDE SEQUENCE [LARGE SCALE GENOMIC DNA]</scope>
    <source>
        <strain evidence="13 14">ATCC 11559</strain>
    </source>
</reference>
<keyword evidence="10" id="KW-0862">Zinc</keyword>
<proteinExistence type="inferred from homology"/>
<evidence type="ECO:0000256" key="11">
    <source>
        <dbReference type="SAM" id="MobiDB-lite"/>
    </source>
</evidence>
<accession>A0A1X0S109</accession>
<dbReference type="GO" id="GO:0046872">
    <property type="term" value="F:metal ion binding"/>
    <property type="evidence" value="ECO:0007669"/>
    <property type="project" value="UniProtKB-KW"/>
</dbReference>
<dbReference type="GO" id="GO:1990180">
    <property type="term" value="P:mitochondrial tRNA 3'-end processing"/>
    <property type="evidence" value="ECO:0007669"/>
    <property type="project" value="TreeGrafter"/>
</dbReference>
<dbReference type="PANTHER" id="PTHR12553">
    <property type="entry name" value="ZINC PHOSPHODIESTERASE ELAC PROTEIN 2"/>
    <property type="match status" value="1"/>
</dbReference>
<dbReference type="AlphaFoldDB" id="A0A1X0S109"/>
<evidence type="ECO:0000256" key="8">
    <source>
        <dbReference type="ARBA" id="ARBA00022759"/>
    </source>
</evidence>
<keyword evidence="9" id="KW-0378">Hydrolase</keyword>
<dbReference type="Proteomes" id="UP000242381">
    <property type="component" value="Unassembled WGS sequence"/>
</dbReference>
<evidence type="ECO:0000256" key="10">
    <source>
        <dbReference type="ARBA" id="ARBA00022833"/>
    </source>
</evidence>
<evidence type="ECO:0000256" key="1">
    <source>
        <dbReference type="ARBA" id="ARBA00000402"/>
    </source>
</evidence>
<comment type="similarity">
    <text evidence="3">Belongs to the RNase Z family.</text>
</comment>
<dbReference type="VEuPathDB" id="FungiDB:BCV72DRAFT_38749"/>
<dbReference type="InterPro" id="IPR001279">
    <property type="entry name" value="Metallo-B-lactamas"/>
</dbReference>
<sequence>MLFAQQFSIAFRRVRYQFTLLQQQQQRRGMKAFIQIVGQHTPEGPPSIVVHYDAQRYIFNVREGTQRLCVQEKVRLGKANQIFVTRTTWDCLGGLPGLLLTLTDAGVRKINLYGGKNLAHFIAATRRFAFRTNSSLSVKEFDEEKMNEFKDNNLTIQPVIVLPKRAGQKRAFDSIEDDDDAMSSSVSETDEKPSIKQLKDKEADDYRQKVISAMFSDKGDNDKSKSKPKTAIDAECAPREQHPLTEEVPEALMNGRNSYLRSPLPETSPYPAAITYICRGPSLPRKFNKDAALALGIKPGPLYGKLHKGMDITLEDGRVITQDMVCDPPRPGHSFILVDCPSTAYIEGLIESEKFKEYQVGGKYQVNTILHLLGKDVIHDPRYKKWVASFDENTDHIFSSEEICKQDAQFTSQALCQVKLSKLDDRIFAIPKYSNTPERDLSSVEGLPAKSFALDNMAIYNLEPKRYLEYSNQPVFDHMNTELESIKAIENNEEYKEAVAKARAEASKVDISGRFPGDDIEIVTLGTGSSIPSKYRNVSATLVKIPDYGSIMLDAGEGTFGQMIRRFGIQQVDDELRLLDCIFVSHLHADHHLGVIQLIRKWFRVNTNEASALTVIAPRVYNDWINEYIQVESFGKGTRRRIRFLSSEYLVHLYEKSPSKKVPVLHEIQDRLGLSVIKPIEVIHCRWAYGLSIEHKDGWKIVYSGDTRPCNKLIDHGQNATLLIHEATFDDIEKEKAIEKRHSTTGEAVDVGQRMNARYTLLNHFSQRYPKIPSLSGKQENICFSFDLMSVLIKQMPILPKFTDAMQLLFEEEEDDKE</sequence>
<dbReference type="CDD" id="cd07718">
    <property type="entry name" value="RNaseZ_ELAC1_ELAC2-C-term-like_MBL-fold"/>
    <property type="match status" value="1"/>
</dbReference>
<dbReference type="Pfam" id="PF12706">
    <property type="entry name" value="Lactamase_B_2"/>
    <property type="match status" value="1"/>
</dbReference>
<comment type="cofactor">
    <cofactor evidence="2">
        <name>Zn(2+)</name>
        <dbReference type="ChEBI" id="CHEBI:29105"/>
    </cofactor>
</comment>
<organism evidence="13 14">
    <name type="scientific">Rhizopus microsporus</name>
    <dbReference type="NCBI Taxonomy" id="58291"/>
    <lineage>
        <taxon>Eukaryota</taxon>
        <taxon>Fungi</taxon>
        <taxon>Fungi incertae sedis</taxon>
        <taxon>Mucoromycota</taxon>
        <taxon>Mucoromycotina</taxon>
        <taxon>Mucoromycetes</taxon>
        <taxon>Mucorales</taxon>
        <taxon>Mucorineae</taxon>
        <taxon>Rhizopodaceae</taxon>
        <taxon>Rhizopus</taxon>
    </lineage>
</organism>
<keyword evidence="8" id="KW-0255">Endonuclease</keyword>
<keyword evidence="5" id="KW-0819">tRNA processing</keyword>
<dbReference type="EMBL" id="KV921343">
    <property type="protein sequence ID" value="ORE17909.1"/>
    <property type="molecule type" value="Genomic_DNA"/>
</dbReference>
<dbReference type="PANTHER" id="PTHR12553:SF49">
    <property type="entry name" value="ZINC PHOSPHODIESTERASE ELAC PROTEIN 2"/>
    <property type="match status" value="1"/>
</dbReference>
<dbReference type="InterPro" id="IPR036866">
    <property type="entry name" value="RibonucZ/Hydroxyglut_hydro"/>
</dbReference>
<evidence type="ECO:0000256" key="7">
    <source>
        <dbReference type="ARBA" id="ARBA00022723"/>
    </source>
</evidence>
<keyword evidence="7" id="KW-0479">Metal-binding</keyword>
<gene>
    <name evidence="13" type="ORF">BCV71DRAFT_215955</name>
</gene>
<evidence type="ECO:0000256" key="4">
    <source>
        <dbReference type="ARBA" id="ARBA00012477"/>
    </source>
</evidence>
<evidence type="ECO:0000313" key="14">
    <source>
        <dbReference type="Proteomes" id="UP000242381"/>
    </source>
</evidence>
<dbReference type="Gene3D" id="3.60.15.10">
    <property type="entry name" value="Ribonuclease Z/Hydroxyacylglutathione hydrolase-like"/>
    <property type="match status" value="2"/>
</dbReference>
<evidence type="ECO:0000256" key="3">
    <source>
        <dbReference type="ARBA" id="ARBA00007823"/>
    </source>
</evidence>
<feature type="compositionally biased region" description="Basic and acidic residues" evidence="11">
    <location>
        <begin position="189"/>
        <end position="208"/>
    </location>
</feature>
<dbReference type="GO" id="GO:0005739">
    <property type="term" value="C:mitochondrion"/>
    <property type="evidence" value="ECO:0007669"/>
    <property type="project" value="TreeGrafter"/>
</dbReference>
<dbReference type="SUPFAM" id="SSF56281">
    <property type="entry name" value="Metallo-hydrolase/oxidoreductase"/>
    <property type="match status" value="2"/>
</dbReference>
<dbReference type="OMA" id="INYICQL"/>
<dbReference type="InterPro" id="IPR027794">
    <property type="entry name" value="tRNase_Z_dom"/>
</dbReference>
<name>A0A1X0S109_RHIZD</name>
<evidence type="ECO:0000256" key="6">
    <source>
        <dbReference type="ARBA" id="ARBA00022722"/>
    </source>
</evidence>
<dbReference type="SMART" id="SM00849">
    <property type="entry name" value="Lactamase_B"/>
    <property type="match status" value="1"/>
</dbReference>
<evidence type="ECO:0000256" key="2">
    <source>
        <dbReference type="ARBA" id="ARBA00001947"/>
    </source>
</evidence>
<keyword evidence="6" id="KW-0540">Nuclease</keyword>
<evidence type="ECO:0000259" key="12">
    <source>
        <dbReference type="SMART" id="SM00849"/>
    </source>
</evidence>
<feature type="compositionally biased region" description="Basic and acidic residues" evidence="11">
    <location>
        <begin position="217"/>
        <end position="235"/>
    </location>
</feature>
<evidence type="ECO:0000256" key="9">
    <source>
        <dbReference type="ARBA" id="ARBA00022801"/>
    </source>
</evidence>
<comment type="catalytic activity">
    <reaction evidence="1">
        <text>Endonucleolytic cleavage of RNA, removing extra 3' nucleotides from tRNA precursor, generating 3' termini of tRNAs. A 3'-hydroxy group is left at the tRNA terminus and a 5'-phosphoryl group is left at the trailer molecule.</text>
        <dbReference type="EC" id="3.1.26.11"/>
    </reaction>
</comment>
<evidence type="ECO:0000256" key="5">
    <source>
        <dbReference type="ARBA" id="ARBA00022694"/>
    </source>
</evidence>
<feature type="region of interest" description="Disordered" evidence="11">
    <location>
        <begin position="173"/>
        <end position="235"/>
    </location>
</feature>
<dbReference type="Pfam" id="PF13691">
    <property type="entry name" value="Lactamase_B_4"/>
    <property type="match status" value="1"/>
</dbReference>
<protein>
    <recommendedName>
        <fullName evidence="4">ribonuclease Z</fullName>
        <ecNumber evidence="4">3.1.26.11</ecNumber>
    </recommendedName>
</protein>
<dbReference type="EC" id="3.1.26.11" evidence="4"/>
<dbReference type="InterPro" id="IPR047151">
    <property type="entry name" value="RNZ2-like"/>
</dbReference>